<proteinExistence type="predicted"/>
<evidence type="ECO:0000313" key="2">
    <source>
        <dbReference type="EMBL" id="KAK9908789.1"/>
    </source>
</evidence>
<evidence type="ECO:0000313" key="3">
    <source>
        <dbReference type="Proteomes" id="UP001491310"/>
    </source>
</evidence>
<dbReference type="Proteomes" id="UP001491310">
    <property type="component" value="Unassembled WGS sequence"/>
</dbReference>
<feature type="transmembrane region" description="Helical" evidence="1">
    <location>
        <begin position="332"/>
        <end position="353"/>
    </location>
</feature>
<sequence>MVNARVGFERVPLPSGSEDVGTIVDHELPLTSLSIGGSSRRASQKRSLTLLLLNSTNKFIFLDYKFWLPSKDGHRKRLQRMWRQMPFAASSPFHHSRGRDSGFVLAFEVEWGCICGIDYSNPLCQDGRVVVEAKQVTKREFQTMEDAKRFYHPVNLLPAPTLQQPDLHPWAESSRPRSLAALMDHLHIASPTYQVTRRQESWYTVEPSLKHARSTSLDGISHSSGHALGRFDVASTSSYGDIVSPGSLFGSSPGEESQYGAWPSPSCWTMASHAYDYRSVAFQFSDPRMPTILRPAIQGDERLLKLYESGLPAWAIYMPLYRLPYRPWMRTVSYCLFVAISIFSMAMGFYDLIKNVPYLHKVLSSLSLPSSAIFAWLDSHVQVRLSILFAYLFGKSQLCMQLLRWLGHAWALLRTGLEPFVSFLGPPLQSAWEALQLFGSSLHMIATAWGVVLRDVLSFFLGPPARALLDFLKAILELIMPVFQLLKLVVTGPFVMIGAALQWAWGSVRVVWAALLTLVSATRSGWRAMSAVRQGTQSIGDQASWWYLVQADAVEVADIGPPNIAQLAGTESALSLSMPSSLAVVDHAAAHSGRPGKQREWRAAEQRRWAAVRTGA</sequence>
<name>A0ABR2YP82_9CHLO</name>
<keyword evidence="1" id="KW-1133">Transmembrane helix</keyword>
<keyword evidence="3" id="KW-1185">Reference proteome</keyword>
<organism evidence="2 3">
    <name type="scientific">Coccomyxa subellipsoidea</name>
    <dbReference type="NCBI Taxonomy" id="248742"/>
    <lineage>
        <taxon>Eukaryota</taxon>
        <taxon>Viridiplantae</taxon>
        <taxon>Chlorophyta</taxon>
        <taxon>core chlorophytes</taxon>
        <taxon>Trebouxiophyceae</taxon>
        <taxon>Trebouxiophyceae incertae sedis</taxon>
        <taxon>Coccomyxaceae</taxon>
        <taxon>Coccomyxa</taxon>
    </lineage>
</organism>
<dbReference type="EMBL" id="JALJOT010000007">
    <property type="protein sequence ID" value="KAK9908789.1"/>
    <property type="molecule type" value="Genomic_DNA"/>
</dbReference>
<accession>A0ABR2YP82</accession>
<evidence type="ECO:0000256" key="1">
    <source>
        <dbReference type="SAM" id="Phobius"/>
    </source>
</evidence>
<gene>
    <name evidence="2" type="ORF">WJX75_002943</name>
</gene>
<protein>
    <submittedName>
        <fullName evidence="2">Uncharacterized protein</fullName>
    </submittedName>
</protein>
<keyword evidence="1" id="KW-0472">Membrane</keyword>
<comment type="caution">
    <text evidence="2">The sequence shown here is derived from an EMBL/GenBank/DDBJ whole genome shotgun (WGS) entry which is preliminary data.</text>
</comment>
<keyword evidence="1" id="KW-0812">Transmembrane</keyword>
<dbReference type="PANTHER" id="PTHR34553:SF4">
    <property type="entry name" value="G1_S-SPECIFIC CYCLIN-E PROTEIN"/>
    <property type="match status" value="1"/>
</dbReference>
<reference evidence="2 3" key="1">
    <citation type="journal article" date="2024" name="Nat. Commun.">
        <title>Phylogenomics reveals the evolutionary origins of lichenization in chlorophyte algae.</title>
        <authorList>
            <person name="Puginier C."/>
            <person name="Libourel C."/>
            <person name="Otte J."/>
            <person name="Skaloud P."/>
            <person name="Haon M."/>
            <person name="Grisel S."/>
            <person name="Petersen M."/>
            <person name="Berrin J.G."/>
            <person name="Delaux P.M."/>
            <person name="Dal Grande F."/>
            <person name="Keller J."/>
        </authorList>
    </citation>
    <scope>NUCLEOTIDE SEQUENCE [LARGE SCALE GENOMIC DNA]</scope>
    <source>
        <strain evidence="2 3">SAG 216-7</strain>
    </source>
</reference>
<dbReference type="PANTHER" id="PTHR34553">
    <property type="entry name" value="OS05G0597400 PROTEIN"/>
    <property type="match status" value="1"/>
</dbReference>